<gene>
    <name evidence="3" type="ORF">CAL12_12430</name>
</gene>
<keyword evidence="3" id="KW-0560">Oxidoreductase</keyword>
<dbReference type="EMBL" id="CP021108">
    <property type="protein sequence ID" value="ARP81534.1"/>
    <property type="molecule type" value="Genomic_DNA"/>
</dbReference>
<accession>A0A1W6YKK7</accession>
<dbReference type="GO" id="GO:0005506">
    <property type="term" value="F:iron ion binding"/>
    <property type="evidence" value="ECO:0007669"/>
    <property type="project" value="UniProtKB-ARBA"/>
</dbReference>
<evidence type="ECO:0000313" key="4">
    <source>
        <dbReference type="Proteomes" id="UP000194151"/>
    </source>
</evidence>
<keyword evidence="4" id="KW-1185">Reference proteome</keyword>
<dbReference type="RefSeq" id="WP_086064723.1">
    <property type="nucleotide sequence ID" value="NZ_CP021108.1"/>
</dbReference>
<feature type="region of interest" description="Disordered" evidence="2">
    <location>
        <begin position="236"/>
        <end position="258"/>
    </location>
</feature>
<comment type="cofactor">
    <cofactor evidence="1">
        <name>Fe(2+)</name>
        <dbReference type="ChEBI" id="CHEBI:29033"/>
    </cofactor>
</comment>
<dbReference type="STRING" id="1416806.CAL12_12430"/>
<evidence type="ECO:0000313" key="3">
    <source>
        <dbReference type="EMBL" id="ARP81534.1"/>
    </source>
</evidence>
<dbReference type="AlphaFoldDB" id="A0A1W6YKK7"/>
<proteinExistence type="predicted"/>
<reference evidence="3 4" key="1">
    <citation type="submission" date="2017-05" db="EMBL/GenBank/DDBJ databases">
        <title>Complete and WGS of Bordetella genogroups.</title>
        <authorList>
            <person name="Spilker T."/>
            <person name="LiPuma J."/>
        </authorList>
    </citation>
    <scope>NUCLEOTIDE SEQUENCE [LARGE SCALE GENOMIC DNA]</scope>
    <source>
        <strain evidence="3 4">AU19157</strain>
    </source>
</reference>
<dbReference type="Pfam" id="PF05721">
    <property type="entry name" value="PhyH"/>
    <property type="match status" value="1"/>
</dbReference>
<dbReference type="OrthoDB" id="9791262at2"/>
<evidence type="ECO:0000256" key="1">
    <source>
        <dbReference type="ARBA" id="ARBA00001954"/>
    </source>
</evidence>
<dbReference type="InterPro" id="IPR008775">
    <property type="entry name" value="Phytyl_CoA_dOase-like"/>
</dbReference>
<dbReference type="KEGG" id="bgv:CAL12_12430"/>
<dbReference type="PANTHER" id="PTHR20883">
    <property type="entry name" value="PHYTANOYL-COA DIOXYGENASE DOMAIN CONTAINING 1"/>
    <property type="match status" value="1"/>
</dbReference>
<protein>
    <submittedName>
        <fullName evidence="3">Phytanoyl-CoA dioxygenase</fullName>
    </submittedName>
</protein>
<evidence type="ECO:0000256" key="2">
    <source>
        <dbReference type="SAM" id="MobiDB-lite"/>
    </source>
</evidence>
<dbReference type="Proteomes" id="UP000194151">
    <property type="component" value="Chromosome"/>
</dbReference>
<name>A0A1W6YKK7_9BORD</name>
<dbReference type="Gene3D" id="2.60.120.620">
    <property type="entry name" value="q2cbj1_9rhob like domain"/>
    <property type="match status" value="1"/>
</dbReference>
<dbReference type="PANTHER" id="PTHR20883:SF48">
    <property type="entry name" value="ECTOINE DIOXYGENASE"/>
    <property type="match status" value="1"/>
</dbReference>
<keyword evidence="3" id="KW-0223">Dioxygenase</keyword>
<sequence length="258" mass="28422">MSSPLTAAQLDILREQGFVVVPDFLPAAQRDELRALAQAQLEQVIAPVEYEADLAYPGAPASRQAEGGGTVRRLLDAYARDPRFAAWATAPAVAESLQRYFGQAPVLSRAHHNCVMTKHPRFGSLTGWHRDIRYWSFDRQDLVSTWLALGRETAHNGGLWLVPGSHVMDLSAERFDDAQFLREDLPENAALIARAVSPELAPGDVLFFHCRTLHAAGRNQSDQVKLSVVHTYHAADTHPLPNTRSASKPEVPLAPAPR</sequence>
<dbReference type="SUPFAM" id="SSF51197">
    <property type="entry name" value="Clavaminate synthase-like"/>
    <property type="match status" value="1"/>
</dbReference>
<dbReference type="GO" id="GO:0016706">
    <property type="term" value="F:2-oxoglutarate-dependent dioxygenase activity"/>
    <property type="evidence" value="ECO:0007669"/>
    <property type="project" value="UniProtKB-ARBA"/>
</dbReference>
<organism evidence="3 4">
    <name type="scientific">Bordetella genomosp. 8</name>
    <dbReference type="NCBI Taxonomy" id="1416806"/>
    <lineage>
        <taxon>Bacteria</taxon>
        <taxon>Pseudomonadati</taxon>
        <taxon>Pseudomonadota</taxon>
        <taxon>Betaproteobacteria</taxon>
        <taxon>Burkholderiales</taxon>
        <taxon>Alcaligenaceae</taxon>
        <taxon>Bordetella</taxon>
    </lineage>
</organism>